<keyword evidence="1" id="KW-0812">Transmembrane</keyword>
<dbReference type="Proteomes" id="UP000282184">
    <property type="component" value="Unassembled WGS sequence"/>
</dbReference>
<keyword evidence="3" id="KW-1185">Reference proteome</keyword>
<evidence type="ECO:0000313" key="3">
    <source>
        <dbReference type="Proteomes" id="UP000282184"/>
    </source>
</evidence>
<keyword evidence="1" id="KW-0472">Membrane</keyword>
<evidence type="ECO:0000313" key="2">
    <source>
        <dbReference type="EMBL" id="RTQ50918.1"/>
    </source>
</evidence>
<evidence type="ECO:0000256" key="1">
    <source>
        <dbReference type="SAM" id="Phobius"/>
    </source>
</evidence>
<proteinExistence type="predicted"/>
<dbReference type="OrthoDB" id="9808870at2"/>
<dbReference type="InterPro" id="IPR032809">
    <property type="entry name" value="Put_HupE_UreJ"/>
</dbReference>
<protein>
    <submittedName>
        <fullName evidence="2">HupE/UreJ family protein</fullName>
    </submittedName>
</protein>
<feature type="transmembrane region" description="Helical" evidence="1">
    <location>
        <begin position="108"/>
        <end position="126"/>
    </location>
</feature>
<reference evidence="2 3" key="1">
    <citation type="submission" date="2018-12" db="EMBL/GenBank/DDBJ databases">
        <title>Hymenobacter gummosus sp. nov., isolated from a spring.</title>
        <authorList>
            <person name="Nie L."/>
        </authorList>
    </citation>
    <scope>NUCLEOTIDE SEQUENCE [LARGE SCALE GENOMIC DNA]</scope>
    <source>
        <strain evidence="2 3">KCTC 52166</strain>
    </source>
</reference>
<dbReference type="Pfam" id="PF13795">
    <property type="entry name" value="HupE_UreJ_2"/>
    <property type="match status" value="1"/>
</dbReference>
<gene>
    <name evidence="2" type="ORF">EJV47_09910</name>
</gene>
<name>A0A431U5M2_9BACT</name>
<feature type="transmembrane region" description="Helical" evidence="1">
    <location>
        <begin position="20"/>
        <end position="36"/>
    </location>
</feature>
<dbReference type="RefSeq" id="WP_126692983.1">
    <property type="nucleotide sequence ID" value="NZ_RXOF01000004.1"/>
</dbReference>
<feature type="transmembrane region" description="Helical" evidence="1">
    <location>
        <begin position="183"/>
        <end position="201"/>
    </location>
</feature>
<accession>A0A431U5M2</accession>
<feature type="transmembrane region" description="Helical" evidence="1">
    <location>
        <begin position="146"/>
        <end position="171"/>
    </location>
</feature>
<dbReference type="EMBL" id="RXOF01000004">
    <property type="protein sequence ID" value="RTQ50918.1"/>
    <property type="molecule type" value="Genomic_DNA"/>
</dbReference>
<organism evidence="2 3">
    <name type="scientific">Hymenobacter gummosus</name>
    <dbReference type="NCBI Taxonomy" id="1776032"/>
    <lineage>
        <taxon>Bacteria</taxon>
        <taxon>Pseudomonadati</taxon>
        <taxon>Bacteroidota</taxon>
        <taxon>Cytophagia</taxon>
        <taxon>Cytophagales</taxon>
        <taxon>Hymenobacteraceae</taxon>
        <taxon>Hymenobacter</taxon>
    </lineage>
</organism>
<comment type="caution">
    <text evidence="2">The sequence shown here is derived from an EMBL/GenBank/DDBJ whole genome shotgun (WGS) entry which is preliminary data.</text>
</comment>
<keyword evidence="1" id="KW-1133">Transmembrane helix</keyword>
<dbReference type="AlphaFoldDB" id="A0A431U5M2"/>
<sequence>MSVFQTYLQLGFFHIFNLRAYDHLVFLLALCAPYVLSDWRRVLALVTSFTLGHSLTLALATLGILALPTALIEALIPVTILLTCALNLRQAGRAGLSRPQRRRPESVLWTLPNALAAGFGLIHGLGFSNYLRELLGQQSRPVLELLAFNVGVEIGQLLIVGLILLLGLLVLRGLGAARRDWELVVSGAAAGIALVLLLNQLTGA</sequence>
<feature type="transmembrane region" description="Helical" evidence="1">
    <location>
        <begin position="43"/>
        <end position="64"/>
    </location>
</feature>
<feature type="transmembrane region" description="Helical" evidence="1">
    <location>
        <begin position="70"/>
        <end position="88"/>
    </location>
</feature>